<dbReference type="KEGG" id="dpt:Deipr_0030"/>
<dbReference type="eggNOG" id="COG0477">
    <property type="taxonomic scope" value="Bacteria"/>
</dbReference>
<evidence type="ECO:0000256" key="4">
    <source>
        <dbReference type="SAM" id="Phobius"/>
    </source>
</evidence>
<evidence type="ECO:0000256" key="2">
    <source>
        <dbReference type="ARBA" id="ARBA00022989"/>
    </source>
</evidence>
<dbReference type="AlphaFoldDB" id="F0RIV0"/>
<organism evidence="6 7">
    <name type="scientific">Deinococcus proteolyticus (strain ATCC 35074 / DSM 20540 / JCM 6276 / NBRC 101906 / NCIMB 13154 / VKM Ac-1939 / CCM 2703 / MRP)</name>
    <dbReference type="NCBI Taxonomy" id="693977"/>
    <lineage>
        <taxon>Bacteria</taxon>
        <taxon>Thermotogati</taxon>
        <taxon>Deinococcota</taxon>
        <taxon>Deinococci</taxon>
        <taxon>Deinococcales</taxon>
        <taxon>Deinococcaceae</taxon>
        <taxon>Deinococcus</taxon>
    </lineage>
</organism>
<protein>
    <submittedName>
        <fullName evidence="6">Major facilitator superfamily MFS_1</fullName>
    </submittedName>
</protein>
<dbReference type="PROSITE" id="PS50850">
    <property type="entry name" value="MFS"/>
    <property type="match status" value="1"/>
</dbReference>
<evidence type="ECO:0000313" key="7">
    <source>
        <dbReference type="Proteomes" id="UP000007718"/>
    </source>
</evidence>
<reference evidence="6 7" key="2">
    <citation type="journal article" date="2012" name="Stand. Genomic Sci.">
        <title>Complete genome sequence of the orange-red pigmented, radioresistant Deinococcus proteolyticus type strain (MRP(T)).</title>
        <authorList>
            <person name="Copeland A."/>
            <person name="Zeytun A."/>
            <person name="Yassawong M."/>
            <person name="Nolan M."/>
            <person name="Lucas S."/>
            <person name="Hammon N."/>
            <person name="Deshpande S."/>
            <person name="Cheng J.F."/>
            <person name="Han C."/>
            <person name="Tapia R."/>
            <person name="Goodwin L.A."/>
            <person name="Pitluck S."/>
            <person name="Mavromatis K."/>
            <person name="Liolios K."/>
            <person name="Pagani I."/>
            <person name="Ivanova N."/>
            <person name="Mikhailova N."/>
            <person name="Pati A."/>
            <person name="Chen A."/>
            <person name="Palaniappan K."/>
            <person name="Land M."/>
            <person name="Hauser L."/>
            <person name="Jeffries C.D."/>
            <person name="Brambilla E.M."/>
            <person name="Rohde M."/>
            <person name="Sikorski J."/>
            <person name="Pukall R."/>
            <person name="Goker M."/>
            <person name="Detter J.C."/>
            <person name="Woyke T."/>
            <person name="Bristow J."/>
            <person name="Eisen J.A."/>
            <person name="Markowitz V."/>
            <person name="Hugenholtz P."/>
            <person name="Kyrpides N.C."/>
            <person name="Klenk H.P."/>
            <person name="Lapidus A."/>
        </authorList>
    </citation>
    <scope>NUCLEOTIDE SEQUENCE [LARGE SCALE GENOMIC DNA]</scope>
    <source>
        <strain evidence="7">ATCC 35074 / DSM 20540 / JCM 6276 / NBRC 101906 / NCIMB 13154 / VKM Ac-1939 / CCM 2703 / MRP</strain>
    </source>
</reference>
<dbReference type="EMBL" id="CP002536">
    <property type="protein sequence ID" value="ADY25209.1"/>
    <property type="molecule type" value="Genomic_DNA"/>
</dbReference>
<evidence type="ECO:0000256" key="1">
    <source>
        <dbReference type="ARBA" id="ARBA00022692"/>
    </source>
</evidence>
<keyword evidence="7" id="KW-1185">Reference proteome</keyword>
<accession>F0RIV0</accession>
<dbReference type="InterPro" id="IPR011701">
    <property type="entry name" value="MFS"/>
</dbReference>
<feature type="transmembrane region" description="Helical" evidence="4">
    <location>
        <begin position="134"/>
        <end position="155"/>
    </location>
</feature>
<dbReference type="OrthoDB" id="59622at2"/>
<dbReference type="PANTHER" id="PTHR23521:SF3">
    <property type="entry name" value="MFS TRANSPORTER"/>
    <property type="match status" value="1"/>
</dbReference>
<feature type="transmembrane region" description="Helical" evidence="4">
    <location>
        <begin position="331"/>
        <end position="354"/>
    </location>
</feature>
<proteinExistence type="predicted"/>
<feature type="transmembrane region" description="Helical" evidence="4">
    <location>
        <begin position="67"/>
        <end position="91"/>
    </location>
</feature>
<keyword evidence="2 4" id="KW-1133">Transmembrane helix</keyword>
<dbReference type="GO" id="GO:0005886">
    <property type="term" value="C:plasma membrane"/>
    <property type="evidence" value="ECO:0007669"/>
    <property type="project" value="TreeGrafter"/>
</dbReference>
<reference evidence="7" key="1">
    <citation type="submission" date="2011-02" db="EMBL/GenBank/DDBJ databases">
        <title>The complete sequence of chromosome of Deinococcus proteolyticus DSM 20540.</title>
        <authorList>
            <consortium name="US DOE Joint Genome Institute (JGI-PGF)"/>
            <person name="Lucas S."/>
            <person name="Copeland A."/>
            <person name="Lapidus A."/>
            <person name="Bruce D."/>
            <person name="Goodwin L."/>
            <person name="Pitluck S."/>
            <person name="Kyrpides N."/>
            <person name="Mavromatis K."/>
            <person name="Pagani I."/>
            <person name="Ivanova N."/>
            <person name="Ovchinnikova G."/>
            <person name="Zeytun A."/>
            <person name="Detter J.C."/>
            <person name="Han C."/>
            <person name="Land M."/>
            <person name="Hauser L."/>
            <person name="Markowitz V."/>
            <person name="Cheng J.-F."/>
            <person name="Hugenholtz P."/>
            <person name="Woyke T."/>
            <person name="Wu D."/>
            <person name="Pukall R."/>
            <person name="Steenblock K."/>
            <person name="Brambilla E."/>
            <person name="Klenk H.-P."/>
            <person name="Eisen J.A."/>
        </authorList>
    </citation>
    <scope>NUCLEOTIDE SEQUENCE [LARGE SCALE GENOMIC DNA]</scope>
    <source>
        <strain evidence="7">ATCC 35074 / DSM 20540 / JCM 6276 / NBRC 101906 / NCIMB 13154 / VKM Ac-1939 / CCM 2703 / MRP</strain>
    </source>
</reference>
<gene>
    <name evidence="6" type="ordered locus">Deipr_0030</name>
</gene>
<dbReference type="HOGENOM" id="CLU_054518_0_0_0"/>
<dbReference type="InterPro" id="IPR036259">
    <property type="entry name" value="MFS_trans_sf"/>
</dbReference>
<dbReference type="Proteomes" id="UP000007718">
    <property type="component" value="Chromosome"/>
</dbReference>
<evidence type="ECO:0000259" key="5">
    <source>
        <dbReference type="PROSITE" id="PS50850"/>
    </source>
</evidence>
<dbReference type="Gene3D" id="1.20.1250.20">
    <property type="entry name" value="MFS general substrate transporter like domains"/>
    <property type="match status" value="1"/>
</dbReference>
<evidence type="ECO:0000256" key="3">
    <source>
        <dbReference type="ARBA" id="ARBA00023136"/>
    </source>
</evidence>
<keyword evidence="1 4" id="KW-0812">Transmembrane</keyword>
<feature type="transmembrane region" description="Helical" evidence="4">
    <location>
        <begin position="243"/>
        <end position="261"/>
    </location>
</feature>
<dbReference type="PANTHER" id="PTHR23521">
    <property type="entry name" value="TRANSPORTER MFS SUPERFAMILY"/>
    <property type="match status" value="1"/>
</dbReference>
<name>F0RIV0_DEIPM</name>
<feature type="transmembrane region" description="Helical" evidence="4">
    <location>
        <begin position="297"/>
        <end position="319"/>
    </location>
</feature>
<dbReference type="GO" id="GO:0022857">
    <property type="term" value="F:transmembrane transporter activity"/>
    <property type="evidence" value="ECO:0007669"/>
    <property type="project" value="InterPro"/>
</dbReference>
<evidence type="ECO:0000313" key="6">
    <source>
        <dbReference type="EMBL" id="ADY25209.1"/>
    </source>
</evidence>
<sequence length="398" mass="41662">MLWKNPALMLRLLALLILSEAAHFGFFITALPLRAESLSLNAALIGTLTGGHYLADALSKGPMGYLAGRWGAGLLLALASLAGLLVLGTVTVGHLPYLALFALAAVWGVLYGSLWPVVMGYSQLLAEPGRTSRALALTSLAVAPGLALGVGVLGPLMQRQPQQGLDLLLGLQGLALLLSLTLLRLKPAPQTGNRAASLGELRRQWSGVALLLPAALAQTLAPGLLVTLVFPLLAQFGLGMMDLAWPALGLLVGLGLTLWLAGRLADRTSPRRALLPGLLVLALSYGLLALPHPEDRLWLALPLLGMGYGAFLTGWNGLVGQVLPQGQRMTGWGAIMTVEALGYAAGPVLGGLMWTHYGHSGVFATGAAVFVTTLVYYLWAAGQAQPTRSTVYSESARP</sequence>
<dbReference type="STRING" id="693977.Deipr_0030"/>
<keyword evidence="3 4" id="KW-0472">Membrane</keyword>
<feature type="transmembrane region" description="Helical" evidence="4">
    <location>
        <begin position="360"/>
        <end position="379"/>
    </location>
</feature>
<feature type="domain" description="Major facilitator superfamily (MFS) profile" evidence="5">
    <location>
        <begin position="207"/>
        <end position="398"/>
    </location>
</feature>
<feature type="transmembrane region" description="Helical" evidence="4">
    <location>
        <begin position="205"/>
        <end position="231"/>
    </location>
</feature>
<dbReference type="RefSeq" id="WP_013613818.1">
    <property type="nucleotide sequence ID" value="NC_015161.1"/>
</dbReference>
<dbReference type="InterPro" id="IPR020846">
    <property type="entry name" value="MFS_dom"/>
</dbReference>
<feature type="transmembrane region" description="Helical" evidence="4">
    <location>
        <begin position="273"/>
        <end position="291"/>
    </location>
</feature>
<dbReference type="SUPFAM" id="SSF103473">
    <property type="entry name" value="MFS general substrate transporter"/>
    <property type="match status" value="1"/>
</dbReference>
<dbReference type="Pfam" id="PF07690">
    <property type="entry name" value="MFS_1"/>
    <property type="match status" value="1"/>
</dbReference>
<feature type="transmembrane region" description="Helical" evidence="4">
    <location>
        <begin position="97"/>
        <end position="122"/>
    </location>
</feature>